<comment type="caution">
    <text evidence="3">The sequence shown here is derived from an EMBL/GenBank/DDBJ whole genome shotgun (WGS) entry which is preliminary data.</text>
</comment>
<protein>
    <submittedName>
        <fullName evidence="3">LPS-assembly protein LptD</fullName>
    </submittedName>
</protein>
<name>A0A5C6RYE4_9FLAO</name>
<keyword evidence="1" id="KW-0732">Signal</keyword>
<evidence type="ECO:0000313" key="4">
    <source>
        <dbReference type="Proteomes" id="UP000321721"/>
    </source>
</evidence>
<dbReference type="Proteomes" id="UP000321721">
    <property type="component" value="Unassembled WGS sequence"/>
</dbReference>
<dbReference type="Pfam" id="PF19838">
    <property type="entry name" value="LptD_2"/>
    <property type="match status" value="1"/>
</dbReference>
<organism evidence="3 4">
    <name type="scientific">Vicingus serpentipes</name>
    <dbReference type="NCBI Taxonomy" id="1926625"/>
    <lineage>
        <taxon>Bacteria</taxon>
        <taxon>Pseudomonadati</taxon>
        <taxon>Bacteroidota</taxon>
        <taxon>Flavobacteriia</taxon>
        <taxon>Flavobacteriales</taxon>
        <taxon>Vicingaceae</taxon>
        <taxon>Vicingus</taxon>
    </lineage>
</organism>
<proteinExistence type="predicted"/>
<dbReference type="GO" id="GO:1990351">
    <property type="term" value="C:transporter complex"/>
    <property type="evidence" value="ECO:0007669"/>
    <property type="project" value="TreeGrafter"/>
</dbReference>
<dbReference type="RefSeq" id="WP_147097520.1">
    <property type="nucleotide sequence ID" value="NZ_VOOS01000001.1"/>
</dbReference>
<reference evidence="3 4" key="1">
    <citation type="submission" date="2019-08" db="EMBL/GenBank/DDBJ databases">
        <title>Genome of Vicingus serpentipes NCIMB 15042.</title>
        <authorList>
            <person name="Bowman J.P."/>
        </authorList>
    </citation>
    <scope>NUCLEOTIDE SEQUENCE [LARGE SCALE GENOMIC DNA]</scope>
    <source>
        <strain evidence="3 4">NCIMB 15042</strain>
    </source>
</reference>
<dbReference type="GO" id="GO:0009279">
    <property type="term" value="C:cell outer membrane"/>
    <property type="evidence" value="ECO:0007669"/>
    <property type="project" value="TreeGrafter"/>
</dbReference>
<dbReference type="PANTHER" id="PTHR30189">
    <property type="entry name" value="LPS-ASSEMBLY PROTEIN"/>
    <property type="match status" value="1"/>
</dbReference>
<feature type="signal peptide" evidence="1">
    <location>
        <begin position="1"/>
        <end position="30"/>
    </location>
</feature>
<evidence type="ECO:0000259" key="2">
    <source>
        <dbReference type="Pfam" id="PF19838"/>
    </source>
</evidence>
<keyword evidence="4" id="KW-1185">Reference proteome</keyword>
<feature type="domain" description="LPS-assembly protein LptD central" evidence="2">
    <location>
        <begin position="202"/>
        <end position="669"/>
    </location>
</feature>
<dbReference type="EMBL" id="VOOS01000001">
    <property type="protein sequence ID" value="TXB66670.1"/>
    <property type="molecule type" value="Genomic_DNA"/>
</dbReference>
<dbReference type="OrthoDB" id="9802320at2"/>
<accession>A0A5C6RYE4</accession>
<dbReference type="InterPro" id="IPR045659">
    <property type="entry name" value="LptD_2"/>
</dbReference>
<sequence length="846" mass="96647">MKNNIYTNNLKTFFKVVILLFIVLPSLGVAQTDTTRTDSLVVLTIDSFISKDALESKVKYKATDSIRFDMKSQQVFLFGESEIYYEDIELKAEEIESDLDSNVVTARGKQDSTGKYFGEPIFKQATKEFNAHEIKYNFNTKKGLITDVKTQEGGGYIHGNKIYKNPDNILYIKNGKYTTCNLAEPHYHFGATKLKVIPNDKIITGPADLFIENAPTPFAIPFGFFPNSNKQRSGIVIPEPGESAQYGFFMLNGGYYLYVNEHLDAQLTGDFYSKGSWGAKFNSNYKDRYHFNGNVNLSYSVFKNSEKEFPDFSERKDFFFRWRHNQDPKARPNSVFSANVNFGTTTNFTNNFNSTSNDYLSSTANSSISYTKRFGNSPFTLNLNASHSQNNLTKLITVRLPDIALNMARIYPLKRKNTVGSQRFYEKIGFGYAMSARNEVTALDSLFNINEPQYLTEKFKNGMRHNIPINTSLKVFKYFSLTPSFNYSEIWYLKTINKNWSDTSNSVYTDTINGFARGNSYNMSANLTTKVFGMYSFKSKNIKALRHVITPSVGLSYVPENNSGLRSYTDSSNTTYDYSIFQDGIYGTSNTVEAGLLNFGLLQNFEMKVRNRKDTINPISKITLIDNLGLTTNYNMLADSFNWSNISLTARTSIFKKINLNFNSTIDPYALDTNGTRVNKSHYSQEGGLGRLTNANLAASFSLRSKTSHKKEKESKFATEEELAYINSNLDDYIDFDIPWTLNIGYNVNYSKPQFEDSKRVIQTLNFSGDVSLTKKWKVGFSSGYDFQNHKYTYTTINIYRDLHCWEMSMQWVPIGFRQSYTFTIKVKSSILQDLKLTRRNIPSVF</sequence>
<dbReference type="PANTHER" id="PTHR30189:SF1">
    <property type="entry name" value="LPS-ASSEMBLY PROTEIN LPTD"/>
    <property type="match status" value="1"/>
</dbReference>
<gene>
    <name evidence="3" type="ORF">FRY74_00365</name>
</gene>
<feature type="chain" id="PRO_5022919486" evidence="1">
    <location>
        <begin position="31"/>
        <end position="846"/>
    </location>
</feature>
<dbReference type="AlphaFoldDB" id="A0A5C6RYE4"/>
<dbReference type="InterPro" id="IPR050218">
    <property type="entry name" value="LptD"/>
</dbReference>
<evidence type="ECO:0000256" key="1">
    <source>
        <dbReference type="SAM" id="SignalP"/>
    </source>
</evidence>
<evidence type="ECO:0000313" key="3">
    <source>
        <dbReference type="EMBL" id="TXB66670.1"/>
    </source>
</evidence>